<keyword evidence="4 6" id="KW-0326">Glycosidase</keyword>
<keyword evidence="2 6" id="KW-0378">Hydrolase</keyword>
<dbReference type="SMART" id="SM00642">
    <property type="entry name" value="Aamy"/>
    <property type="match status" value="1"/>
</dbReference>
<feature type="domain" description="Glycosyl hydrolase family 13 catalytic" evidence="8">
    <location>
        <begin position="28"/>
        <end position="366"/>
    </location>
</feature>
<feature type="signal peptide" evidence="7">
    <location>
        <begin position="1"/>
        <end position="20"/>
    </location>
</feature>
<dbReference type="PRINTS" id="PR00110">
    <property type="entry name" value="ALPHAAMYLASE"/>
</dbReference>
<evidence type="ECO:0000256" key="7">
    <source>
        <dbReference type="SAM" id="SignalP"/>
    </source>
</evidence>
<comment type="caution">
    <text evidence="9">The sequence shown here is derived from an EMBL/GenBank/DDBJ whole genome shotgun (WGS) entry which is preliminary data.</text>
</comment>
<name>A0A7W5UHR2_9BACT</name>
<evidence type="ECO:0000256" key="6">
    <source>
        <dbReference type="RuleBase" id="RU361134"/>
    </source>
</evidence>
<proteinExistence type="inferred from homology"/>
<dbReference type="InterPro" id="IPR006047">
    <property type="entry name" value="GH13_cat_dom"/>
</dbReference>
<dbReference type="SUPFAM" id="SSF51445">
    <property type="entry name" value="(Trans)glycosidases"/>
    <property type="match status" value="1"/>
</dbReference>
<dbReference type="Proteomes" id="UP000541425">
    <property type="component" value="Unassembled WGS sequence"/>
</dbReference>
<evidence type="ECO:0000256" key="2">
    <source>
        <dbReference type="ARBA" id="ARBA00022801"/>
    </source>
</evidence>
<dbReference type="EC" id="3.2.1.1" evidence="6"/>
<organism evidence="9 10">
    <name type="scientific">Alloprevotella rava</name>
    <dbReference type="NCBI Taxonomy" id="671218"/>
    <lineage>
        <taxon>Bacteria</taxon>
        <taxon>Pseudomonadati</taxon>
        <taxon>Bacteroidota</taxon>
        <taxon>Bacteroidia</taxon>
        <taxon>Bacteroidales</taxon>
        <taxon>Prevotellaceae</taxon>
        <taxon>Alloprevotella</taxon>
    </lineage>
</organism>
<dbReference type="Pfam" id="PF00128">
    <property type="entry name" value="Alpha-amylase"/>
    <property type="match status" value="1"/>
</dbReference>
<dbReference type="InterPro" id="IPR006046">
    <property type="entry name" value="Alpha_amylase"/>
</dbReference>
<dbReference type="RefSeq" id="WP_183693494.1">
    <property type="nucleotide sequence ID" value="NZ_JACICA010000001.1"/>
</dbReference>
<keyword evidence="3 6" id="KW-0119">Carbohydrate metabolism</keyword>
<dbReference type="CDD" id="cd11314">
    <property type="entry name" value="AmyAc_arch_bac_plant_AmyA"/>
    <property type="match status" value="1"/>
</dbReference>
<accession>A0A7W5UHR2</accession>
<sequence length="478" mass="52674">MKKRTLLFSFFALLLGSARAQAPADCQDVLLQGFFWNSQQQTGWAQLLPAVDEIGQNFTGIWLPPSANPEGGYTVGGSNVGYHPRVWNDQNSCWGTADNLKTLITAFHNKGVRVIADIVINHRAGYTDWANFSPDNFGAYGSYQLTLADICRNDEVNTEAGAATFRATYGMATGANDTGENWGGARDLDHTSANVQNDVKAYLNWMKGEMGYDGWRYDFVKGFEGKYVGIYNDASQPWLSVGEYWDGSYDAVKAWLAATGYKSMAFDFPQKYAALNNGLAKNNYANMAWKENGTTPRPAGLIHNSSTNRYAVTFVDNHDTYRDGSKYTGNVAQAYAFLLSAPGVPCVFWPHWVGNKTVIKNQIAARRVAGVTSQSNCEVVRSNTYYESRTEGKNGTLICRIGNVATMPKTVPDGYFRACGGNNWAFYLPTALQSVYTGVQTPTVTSRSETSVYDLQGRRVSTTHSGLYLINGQKVLVK</sequence>
<comment type="catalytic activity">
    <reaction evidence="6">
        <text>Endohydrolysis of (1-&gt;4)-alpha-D-glucosidic linkages in polysaccharides containing three or more (1-&gt;4)-alpha-linked D-glucose units.</text>
        <dbReference type="EC" id="3.2.1.1"/>
    </reaction>
</comment>
<dbReference type="GO" id="GO:0004556">
    <property type="term" value="F:alpha-amylase activity"/>
    <property type="evidence" value="ECO:0007669"/>
    <property type="project" value="UniProtKB-UniRule"/>
</dbReference>
<keyword evidence="7" id="KW-0732">Signal</keyword>
<dbReference type="EMBL" id="JACICA010000001">
    <property type="protein sequence ID" value="MBB3701647.1"/>
    <property type="molecule type" value="Genomic_DNA"/>
</dbReference>
<reference evidence="9 10" key="1">
    <citation type="submission" date="2020-08" db="EMBL/GenBank/DDBJ databases">
        <title>Genomic Encyclopedia of Type Strains, Phase IV (KMG-IV): sequencing the most valuable type-strain genomes for metagenomic binning, comparative biology and taxonomic classification.</title>
        <authorList>
            <person name="Goeker M."/>
        </authorList>
    </citation>
    <scope>NUCLEOTIDE SEQUENCE [LARGE SCALE GENOMIC DNA]</scope>
    <source>
        <strain evidence="9 10">DSM 22548</strain>
    </source>
</reference>
<evidence type="ECO:0000256" key="1">
    <source>
        <dbReference type="ARBA" id="ARBA00008061"/>
    </source>
</evidence>
<evidence type="ECO:0000313" key="9">
    <source>
        <dbReference type="EMBL" id="MBB3701647.1"/>
    </source>
</evidence>
<comment type="similarity">
    <text evidence="1 5">Belongs to the glycosyl hydrolase 13 family.</text>
</comment>
<dbReference type="GO" id="GO:0043169">
    <property type="term" value="F:cation binding"/>
    <property type="evidence" value="ECO:0007669"/>
    <property type="project" value="InterPro"/>
</dbReference>
<dbReference type="GO" id="GO:0005975">
    <property type="term" value="P:carbohydrate metabolic process"/>
    <property type="evidence" value="ECO:0007669"/>
    <property type="project" value="InterPro"/>
</dbReference>
<evidence type="ECO:0000313" key="10">
    <source>
        <dbReference type="Proteomes" id="UP000541425"/>
    </source>
</evidence>
<dbReference type="Gene3D" id="3.20.20.80">
    <property type="entry name" value="Glycosidases"/>
    <property type="match status" value="1"/>
</dbReference>
<gene>
    <name evidence="9" type="ORF">FHS60_000089</name>
</gene>
<dbReference type="PANTHER" id="PTHR43447">
    <property type="entry name" value="ALPHA-AMYLASE"/>
    <property type="match status" value="1"/>
</dbReference>
<evidence type="ECO:0000256" key="4">
    <source>
        <dbReference type="ARBA" id="ARBA00023295"/>
    </source>
</evidence>
<evidence type="ECO:0000256" key="3">
    <source>
        <dbReference type="ARBA" id="ARBA00023277"/>
    </source>
</evidence>
<dbReference type="AlphaFoldDB" id="A0A7W5UHR2"/>
<feature type="chain" id="PRO_5030507970" description="Alpha-amylase" evidence="7">
    <location>
        <begin position="21"/>
        <end position="478"/>
    </location>
</feature>
<protein>
    <recommendedName>
        <fullName evidence="6">Alpha-amylase</fullName>
        <ecNumber evidence="6">3.2.1.1</ecNumber>
    </recommendedName>
</protein>
<evidence type="ECO:0000256" key="5">
    <source>
        <dbReference type="RuleBase" id="RU003615"/>
    </source>
</evidence>
<dbReference type="InterPro" id="IPR017853">
    <property type="entry name" value="GH"/>
</dbReference>
<evidence type="ECO:0000259" key="8">
    <source>
        <dbReference type="SMART" id="SM00642"/>
    </source>
</evidence>